<dbReference type="Pfam" id="PF24994">
    <property type="entry name" value="GIL1_IRKI_C"/>
    <property type="match status" value="1"/>
</dbReference>
<evidence type="ECO:0000259" key="1">
    <source>
        <dbReference type="Pfam" id="PF24994"/>
    </source>
</evidence>
<dbReference type="Proteomes" id="UP000007015">
    <property type="component" value="Chromosome 11"/>
</dbReference>
<dbReference type="InterPro" id="IPR040225">
    <property type="entry name" value="GIL1-like"/>
</dbReference>
<gene>
    <name evidence="2" type="ORF">OsI_35387</name>
</gene>
<dbReference type="AlphaFoldDB" id="B8BJH7"/>
<name>B8BJH7_ORYSI</name>
<dbReference type="Gramene" id="BGIOSGA034946-TA">
    <property type="protein sequence ID" value="BGIOSGA034946-PA"/>
    <property type="gene ID" value="BGIOSGA034946"/>
</dbReference>
<organism evidence="2 3">
    <name type="scientific">Oryza sativa subsp. indica</name>
    <name type="common">Rice</name>
    <dbReference type="NCBI Taxonomy" id="39946"/>
    <lineage>
        <taxon>Eukaryota</taxon>
        <taxon>Viridiplantae</taxon>
        <taxon>Streptophyta</taxon>
        <taxon>Embryophyta</taxon>
        <taxon>Tracheophyta</taxon>
        <taxon>Spermatophyta</taxon>
        <taxon>Magnoliopsida</taxon>
        <taxon>Liliopsida</taxon>
        <taxon>Poales</taxon>
        <taxon>Poaceae</taxon>
        <taxon>BOP clade</taxon>
        <taxon>Oryzoideae</taxon>
        <taxon>Oryzeae</taxon>
        <taxon>Oryzinae</taxon>
        <taxon>Oryza</taxon>
        <taxon>Oryza sativa</taxon>
    </lineage>
</organism>
<accession>B8BJH7</accession>
<dbReference type="InterPro" id="IPR056813">
    <property type="entry name" value="GIL1_IRKI_C"/>
</dbReference>
<evidence type="ECO:0000313" key="3">
    <source>
        <dbReference type="Proteomes" id="UP000007015"/>
    </source>
</evidence>
<feature type="domain" description="GIL1/IRKI C-terminal" evidence="1">
    <location>
        <begin position="62"/>
        <end position="87"/>
    </location>
</feature>
<protein>
    <recommendedName>
        <fullName evidence="1">GIL1/IRKI C-terminal domain-containing protein</fullName>
    </recommendedName>
</protein>
<keyword evidence="3" id="KW-1185">Reference proteome</keyword>
<dbReference type="HOGENOM" id="CLU_2417151_0_0_1"/>
<dbReference type="PANTHER" id="PTHR31161">
    <property type="entry name" value="PROTEIN GRAVITROPIC IN THE LIGHT 1"/>
    <property type="match status" value="1"/>
</dbReference>
<proteinExistence type="predicted"/>
<sequence length="92" mass="10023">MRRAGWDPVVHPGVPLRHTGDAKFALKSFVTLKIFSSFQRRRLPRGDMDADGDGDIALGAAAGERVVGFTVVPGFKVGRTVMQCRVYLSHPA</sequence>
<reference evidence="2 3" key="1">
    <citation type="journal article" date="2005" name="PLoS Biol.">
        <title>The genomes of Oryza sativa: a history of duplications.</title>
        <authorList>
            <person name="Yu J."/>
            <person name="Wang J."/>
            <person name="Lin W."/>
            <person name="Li S."/>
            <person name="Li H."/>
            <person name="Zhou J."/>
            <person name="Ni P."/>
            <person name="Dong W."/>
            <person name="Hu S."/>
            <person name="Zeng C."/>
            <person name="Zhang J."/>
            <person name="Zhang Y."/>
            <person name="Li R."/>
            <person name="Xu Z."/>
            <person name="Li S."/>
            <person name="Li X."/>
            <person name="Zheng H."/>
            <person name="Cong L."/>
            <person name="Lin L."/>
            <person name="Yin J."/>
            <person name="Geng J."/>
            <person name="Li G."/>
            <person name="Shi J."/>
            <person name="Liu J."/>
            <person name="Lv H."/>
            <person name="Li J."/>
            <person name="Wang J."/>
            <person name="Deng Y."/>
            <person name="Ran L."/>
            <person name="Shi X."/>
            <person name="Wang X."/>
            <person name="Wu Q."/>
            <person name="Li C."/>
            <person name="Ren X."/>
            <person name="Wang J."/>
            <person name="Wang X."/>
            <person name="Li D."/>
            <person name="Liu D."/>
            <person name="Zhang X."/>
            <person name="Ji Z."/>
            <person name="Zhao W."/>
            <person name="Sun Y."/>
            <person name="Zhang Z."/>
            <person name="Bao J."/>
            <person name="Han Y."/>
            <person name="Dong L."/>
            <person name="Ji J."/>
            <person name="Chen P."/>
            <person name="Wu S."/>
            <person name="Liu J."/>
            <person name="Xiao Y."/>
            <person name="Bu D."/>
            <person name="Tan J."/>
            <person name="Yang L."/>
            <person name="Ye C."/>
            <person name="Zhang J."/>
            <person name="Xu J."/>
            <person name="Zhou Y."/>
            <person name="Yu Y."/>
            <person name="Zhang B."/>
            <person name="Zhuang S."/>
            <person name="Wei H."/>
            <person name="Liu B."/>
            <person name="Lei M."/>
            <person name="Yu H."/>
            <person name="Li Y."/>
            <person name="Xu H."/>
            <person name="Wei S."/>
            <person name="He X."/>
            <person name="Fang L."/>
            <person name="Zhang Z."/>
            <person name="Zhang Y."/>
            <person name="Huang X."/>
            <person name="Su Z."/>
            <person name="Tong W."/>
            <person name="Li J."/>
            <person name="Tong Z."/>
            <person name="Li S."/>
            <person name="Ye J."/>
            <person name="Wang L."/>
            <person name="Fang L."/>
            <person name="Lei T."/>
            <person name="Chen C."/>
            <person name="Chen H."/>
            <person name="Xu Z."/>
            <person name="Li H."/>
            <person name="Huang H."/>
            <person name="Zhang F."/>
            <person name="Xu H."/>
            <person name="Li N."/>
            <person name="Zhao C."/>
            <person name="Li S."/>
            <person name="Dong L."/>
            <person name="Huang Y."/>
            <person name="Li L."/>
            <person name="Xi Y."/>
            <person name="Qi Q."/>
            <person name="Li W."/>
            <person name="Zhang B."/>
            <person name="Hu W."/>
            <person name="Zhang Y."/>
            <person name="Tian X."/>
            <person name="Jiao Y."/>
            <person name="Liang X."/>
            <person name="Jin J."/>
            <person name="Gao L."/>
            <person name="Zheng W."/>
            <person name="Hao B."/>
            <person name="Liu S."/>
            <person name="Wang W."/>
            <person name="Yuan L."/>
            <person name="Cao M."/>
            <person name="McDermott J."/>
            <person name="Samudrala R."/>
            <person name="Wang J."/>
            <person name="Wong G.K."/>
            <person name="Yang H."/>
        </authorList>
    </citation>
    <scope>NUCLEOTIDE SEQUENCE [LARGE SCALE GENOMIC DNA]</scope>
    <source>
        <strain evidence="3">cv. 93-11</strain>
    </source>
</reference>
<dbReference type="GO" id="GO:0009959">
    <property type="term" value="P:negative gravitropism"/>
    <property type="evidence" value="ECO:0007669"/>
    <property type="project" value="InterPro"/>
</dbReference>
<dbReference type="GO" id="GO:0009639">
    <property type="term" value="P:response to red or far red light"/>
    <property type="evidence" value="ECO:0007669"/>
    <property type="project" value="InterPro"/>
</dbReference>
<dbReference type="EMBL" id="CM000136">
    <property type="protein sequence ID" value="EEC67813.1"/>
    <property type="molecule type" value="Genomic_DNA"/>
</dbReference>
<evidence type="ECO:0000313" key="2">
    <source>
        <dbReference type="EMBL" id="EEC67813.1"/>
    </source>
</evidence>